<gene>
    <name evidence="2" type="ORF">MSAN_02274000</name>
</gene>
<keyword evidence="1" id="KW-0732">Signal</keyword>
<proteinExistence type="predicted"/>
<comment type="caution">
    <text evidence="2">The sequence shown here is derived from an EMBL/GenBank/DDBJ whole genome shotgun (WGS) entry which is preliminary data.</text>
</comment>
<organism evidence="2 3">
    <name type="scientific">Mycena sanguinolenta</name>
    <dbReference type="NCBI Taxonomy" id="230812"/>
    <lineage>
        <taxon>Eukaryota</taxon>
        <taxon>Fungi</taxon>
        <taxon>Dikarya</taxon>
        <taxon>Basidiomycota</taxon>
        <taxon>Agaricomycotina</taxon>
        <taxon>Agaricomycetes</taxon>
        <taxon>Agaricomycetidae</taxon>
        <taxon>Agaricales</taxon>
        <taxon>Marasmiineae</taxon>
        <taxon>Mycenaceae</taxon>
        <taxon>Mycena</taxon>
    </lineage>
</organism>
<accession>A0A8H6XAY1</accession>
<dbReference type="EMBL" id="JACAZH010000035">
    <property type="protein sequence ID" value="KAF7337216.1"/>
    <property type="molecule type" value="Genomic_DNA"/>
</dbReference>
<dbReference type="OrthoDB" id="2251794at2759"/>
<dbReference type="Proteomes" id="UP000623467">
    <property type="component" value="Unassembled WGS sequence"/>
</dbReference>
<name>A0A8H6XAY1_9AGAR</name>
<sequence>MKFSTLLVLVASIASTQAAVNGPCTGGGLASGVGVCISTSSCSAGGGTIHSGLCPDDPEDIKCCTKSPCTSSSLGGGCIVALLKLLIVMCLGLCPGPSSFKCCAPCTAAERRDGELNELDKRLPIC</sequence>
<feature type="chain" id="PRO_5034587164" evidence="1">
    <location>
        <begin position="19"/>
        <end position="126"/>
    </location>
</feature>
<evidence type="ECO:0000313" key="2">
    <source>
        <dbReference type="EMBL" id="KAF7337216.1"/>
    </source>
</evidence>
<evidence type="ECO:0000313" key="3">
    <source>
        <dbReference type="Proteomes" id="UP000623467"/>
    </source>
</evidence>
<dbReference type="AlphaFoldDB" id="A0A8H6XAY1"/>
<keyword evidence="3" id="KW-1185">Reference proteome</keyword>
<evidence type="ECO:0000256" key="1">
    <source>
        <dbReference type="SAM" id="SignalP"/>
    </source>
</evidence>
<protein>
    <submittedName>
        <fullName evidence="2">Uncharacterized protein</fullName>
    </submittedName>
</protein>
<feature type="signal peptide" evidence="1">
    <location>
        <begin position="1"/>
        <end position="18"/>
    </location>
</feature>
<reference evidence="2" key="1">
    <citation type="submission" date="2020-05" db="EMBL/GenBank/DDBJ databases">
        <title>Mycena genomes resolve the evolution of fungal bioluminescence.</title>
        <authorList>
            <person name="Tsai I.J."/>
        </authorList>
    </citation>
    <scope>NUCLEOTIDE SEQUENCE</scope>
    <source>
        <strain evidence="2">160909Yilan</strain>
    </source>
</reference>